<organism evidence="9 10">
    <name type="scientific">Flavobacterium humi</name>
    <dbReference type="NCBI Taxonomy" id="2562683"/>
    <lineage>
        <taxon>Bacteria</taxon>
        <taxon>Pseudomonadati</taxon>
        <taxon>Bacteroidota</taxon>
        <taxon>Flavobacteriia</taxon>
        <taxon>Flavobacteriales</taxon>
        <taxon>Flavobacteriaceae</taxon>
        <taxon>Flavobacterium</taxon>
    </lineage>
</organism>
<dbReference type="AlphaFoldDB" id="A0A4Z0L6E4"/>
<dbReference type="GO" id="GO:0015483">
    <property type="term" value="F:long-chain fatty acid transporting porin activity"/>
    <property type="evidence" value="ECO:0007669"/>
    <property type="project" value="TreeGrafter"/>
</dbReference>
<comment type="subcellular location">
    <subcellularLocation>
        <location evidence="1">Cell outer membrane</location>
        <topology evidence="1">Multi-pass membrane protein</topology>
    </subcellularLocation>
</comment>
<protein>
    <submittedName>
        <fullName evidence="9">Transporter</fullName>
    </submittedName>
</protein>
<evidence type="ECO:0000256" key="2">
    <source>
        <dbReference type="ARBA" id="ARBA00008163"/>
    </source>
</evidence>
<dbReference type="OrthoDB" id="9765571at2"/>
<dbReference type="RefSeq" id="WP_135526246.1">
    <property type="nucleotide sequence ID" value="NZ_SRLH01000004.1"/>
</dbReference>
<dbReference type="SUPFAM" id="SSF56935">
    <property type="entry name" value="Porins"/>
    <property type="match status" value="1"/>
</dbReference>
<keyword evidence="4" id="KW-0812">Transmembrane</keyword>
<evidence type="ECO:0000256" key="4">
    <source>
        <dbReference type="ARBA" id="ARBA00022692"/>
    </source>
</evidence>
<keyword evidence="7" id="KW-0998">Cell outer membrane</keyword>
<evidence type="ECO:0000313" key="10">
    <source>
        <dbReference type="Proteomes" id="UP000297407"/>
    </source>
</evidence>
<comment type="caution">
    <text evidence="9">The sequence shown here is derived from an EMBL/GenBank/DDBJ whole genome shotgun (WGS) entry which is preliminary data.</text>
</comment>
<accession>A0A4Z0L6E4</accession>
<evidence type="ECO:0000313" key="9">
    <source>
        <dbReference type="EMBL" id="TGD58076.1"/>
    </source>
</evidence>
<dbReference type="PANTHER" id="PTHR35093:SF8">
    <property type="entry name" value="OUTER MEMBRANE PROTEIN NMB0088-RELATED"/>
    <property type="match status" value="1"/>
</dbReference>
<evidence type="ECO:0000256" key="7">
    <source>
        <dbReference type="ARBA" id="ARBA00023237"/>
    </source>
</evidence>
<sequence length="499" mass="55118">MKKYISFFSLVLCISGVQAQDISDALRYAQDHPNGTARFRAMSGAFGALGGDMSAISVNPAGSAVFANNQLTVTVSNFNTKNNSDYFGTKASESNNSFDLNQAGGVFVFENHSGNSDWKKFSLAVNYENLSNFDNDLFSAGRNPSHSGTNFFVNYANGIKLGVIEGYNYDELNYGEQQASLAYYSYLINPDDSSNPNNTLYFPNITATGNYYQENEVSSTGYNGKLSFNAATQYKDLLFLGINLNSHFTDYRRSSSFYEDYAGATGENTAAGVQRFRYNNDLYTYGSGFSFQLGAIVKPIKELRIGLAYESPTWMTLNDELSQSLTTACADCPEPVYNEDPGVTNVYEPYKISTPGKWTFSLASVFGTIGLISVDVSTKDYAATKFKPQSDFSVLNRTMANTLTRAYDFRVGAEHKIKQWSLRAGYHNEGSPYENKDYMGNLTGYSGGVGYNFGSTRLDLAYSASKRKYGELFFSQGMTDRATIEAKNNNVTLTLAFEL</sequence>
<keyword evidence="5 8" id="KW-0732">Signal</keyword>
<feature type="chain" id="PRO_5021466354" evidence="8">
    <location>
        <begin position="20"/>
        <end position="499"/>
    </location>
</feature>
<keyword evidence="3" id="KW-1134">Transmembrane beta strand</keyword>
<evidence type="ECO:0000256" key="6">
    <source>
        <dbReference type="ARBA" id="ARBA00023136"/>
    </source>
</evidence>
<proteinExistence type="inferred from homology"/>
<dbReference type="EMBL" id="SRLH01000004">
    <property type="protein sequence ID" value="TGD58076.1"/>
    <property type="molecule type" value="Genomic_DNA"/>
</dbReference>
<evidence type="ECO:0000256" key="5">
    <source>
        <dbReference type="ARBA" id="ARBA00022729"/>
    </source>
</evidence>
<dbReference type="PANTHER" id="PTHR35093">
    <property type="entry name" value="OUTER MEMBRANE PROTEIN NMB0088-RELATED"/>
    <property type="match status" value="1"/>
</dbReference>
<evidence type="ECO:0000256" key="1">
    <source>
        <dbReference type="ARBA" id="ARBA00004571"/>
    </source>
</evidence>
<name>A0A4Z0L6E4_9FLAO</name>
<dbReference type="Proteomes" id="UP000297407">
    <property type="component" value="Unassembled WGS sequence"/>
</dbReference>
<evidence type="ECO:0000256" key="3">
    <source>
        <dbReference type="ARBA" id="ARBA00022452"/>
    </source>
</evidence>
<feature type="signal peptide" evidence="8">
    <location>
        <begin position="1"/>
        <end position="19"/>
    </location>
</feature>
<evidence type="ECO:0000256" key="8">
    <source>
        <dbReference type="SAM" id="SignalP"/>
    </source>
</evidence>
<gene>
    <name evidence="9" type="ORF">E4635_08690</name>
</gene>
<dbReference type="Gene3D" id="2.40.160.60">
    <property type="entry name" value="Outer membrane protein transport protein (OMPP1/FadL/TodX)"/>
    <property type="match status" value="1"/>
</dbReference>
<keyword evidence="6" id="KW-0472">Membrane</keyword>
<dbReference type="GO" id="GO:0009279">
    <property type="term" value="C:cell outer membrane"/>
    <property type="evidence" value="ECO:0007669"/>
    <property type="project" value="UniProtKB-SubCell"/>
</dbReference>
<dbReference type="InterPro" id="IPR005017">
    <property type="entry name" value="OMPP1/FadL/TodX"/>
</dbReference>
<comment type="similarity">
    <text evidence="2">Belongs to the OmpP1/FadL family.</text>
</comment>
<keyword evidence="10" id="KW-1185">Reference proteome</keyword>
<reference evidence="9 10" key="1">
    <citation type="submission" date="2019-04" db="EMBL/GenBank/DDBJ databases">
        <title>Flavobacterium sp. strain DS2-A Genome sequencing and assembly.</title>
        <authorList>
            <person name="Kim I."/>
        </authorList>
    </citation>
    <scope>NUCLEOTIDE SEQUENCE [LARGE SCALE GENOMIC DNA]</scope>
    <source>
        <strain evidence="9 10">DS2-A</strain>
    </source>
</reference>